<keyword evidence="3" id="KW-1185">Reference proteome</keyword>
<accession>A0ABN9QV27</accession>
<sequence>MRAAATTTCAAIVCRVIFQVRSERHQSCPVDQDRFAMPEVAAMEIDKVTMPAWRSLSNIGSDGGGPAQKDEDAPTAKKLKADKPKHKDIIVPIAKLVMANSKSIADLEGVAYVKYQIGVGRPCVAAGLAAGKRCDTESKELKKKAASGQAADHKARGGPYLSVFMATFGYGASRVVPEAGKDDEKTLVKEMRLFPQDKLATSTVAQASTMAGHFRIKTHKKVEGQEQQCMIMWHFPPNGEYSNMINDWFQRLLVAEGGQRVFGAAPRGPLERAISQFLDESKRMRPSCRPFCTAVLAWLQWWPRASFFLLVLLLLSPRPLCVLVRRVK</sequence>
<evidence type="ECO:0000313" key="2">
    <source>
        <dbReference type="EMBL" id="CAK0810159.1"/>
    </source>
</evidence>
<protein>
    <submittedName>
        <fullName evidence="2">Uncharacterized protein</fullName>
    </submittedName>
</protein>
<evidence type="ECO:0000313" key="3">
    <source>
        <dbReference type="Proteomes" id="UP001189429"/>
    </source>
</evidence>
<proteinExistence type="predicted"/>
<comment type="caution">
    <text evidence="2">The sequence shown here is derived from an EMBL/GenBank/DDBJ whole genome shotgun (WGS) entry which is preliminary data.</text>
</comment>
<gene>
    <name evidence="2" type="ORF">PCOR1329_LOCUS15199</name>
</gene>
<name>A0ABN9QV27_9DINO</name>
<organism evidence="2 3">
    <name type="scientific">Prorocentrum cordatum</name>
    <dbReference type="NCBI Taxonomy" id="2364126"/>
    <lineage>
        <taxon>Eukaryota</taxon>
        <taxon>Sar</taxon>
        <taxon>Alveolata</taxon>
        <taxon>Dinophyceae</taxon>
        <taxon>Prorocentrales</taxon>
        <taxon>Prorocentraceae</taxon>
        <taxon>Prorocentrum</taxon>
    </lineage>
</organism>
<dbReference type="Proteomes" id="UP001189429">
    <property type="component" value="Unassembled WGS sequence"/>
</dbReference>
<feature type="compositionally biased region" description="Basic and acidic residues" evidence="1">
    <location>
        <begin position="68"/>
        <end position="83"/>
    </location>
</feature>
<feature type="region of interest" description="Disordered" evidence="1">
    <location>
        <begin position="56"/>
        <end position="83"/>
    </location>
</feature>
<reference evidence="2" key="1">
    <citation type="submission" date="2023-10" db="EMBL/GenBank/DDBJ databases">
        <authorList>
            <person name="Chen Y."/>
            <person name="Shah S."/>
            <person name="Dougan E. K."/>
            <person name="Thang M."/>
            <person name="Chan C."/>
        </authorList>
    </citation>
    <scope>NUCLEOTIDE SEQUENCE [LARGE SCALE GENOMIC DNA]</scope>
</reference>
<evidence type="ECO:0000256" key="1">
    <source>
        <dbReference type="SAM" id="MobiDB-lite"/>
    </source>
</evidence>
<dbReference type="EMBL" id="CAUYUJ010004574">
    <property type="protein sequence ID" value="CAK0810159.1"/>
    <property type="molecule type" value="Genomic_DNA"/>
</dbReference>